<evidence type="ECO:0000256" key="7">
    <source>
        <dbReference type="ARBA" id="ARBA00022853"/>
    </source>
</evidence>
<keyword evidence="3 18" id="KW-0808">Transferase</keyword>
<evidence type="ECO:0000256" key="8">
    <source>
        <dbReference type="ARBA" id="ARBA00023015"/>
    </source>
</evidence>
<evidence type="ECO:0000256" key="1">
    <source>
        <dbReference type="ARBA" id="ARBA00004123"/>
    </source>
</evidence>
<evidence type="ECO:0000256" key="4">
    <source>
        <dbReference type="ARBA" id="ARBA00022723"/>
    </source>
</evidence>
<dbReference type="GO" id="GO:0045944">
    <property type="term" value="P:positive regulation of transcription by RNA polymerase II"/>
    <property type="evidence" value="ECO:0007669"/>
    <property type="project" value="TreeGrafter"/>
</dbReference>
<dbReference type="SMART" id="SM00291">
    <property type="entry name" value="ZnF_ZZ"/>
    <property type="match status" value="1"/>
</dbReference>
<evidence type="ECO:0000256" key="3">
    <source>
        <dbReference type="ARBA" id="ARBA00022679"/>
    </source>
</evidence>
<evidence type="ECO:0000256" key="11">
    <source>
        <dbReference type="ARBA" id="ARBA00023242"/>
    </source>
</evidence>
<evidence type="ECO:0000256" key="9">
    <source>
        <dbReference type="ARBA" id="ARBA00023159"/>
    </source>
</evidence>
<keyword evidence="8" id="KW-0805">Transcription regulation</keyword>
<evidence type="ECO:0000259" key="15">
    <source>
        <dbReference type="PROSITE" id="PS50134"/>
    </source>
</evidence>
<evidence type="ECO:0000256" key="5">
    <source>
        <dbReference type="ARBA" id="ARBA00022771"/>
    </source>
</evidence>
<dbReference type="Gene3D" id="1.20.1020.10">
    <property type="entry name" value="TAZ domain"/>
    <property type="match status" value="1"/>
</dbReference>
<evidence type="ECO:0000256" key="14">
    <source>
        <dbReference type="SAM" id="MobiDB-lite"/>
    </source>
</evidence>
<evidence type="ECO:0000259" key="17">
    <source>
        <dbReference type="PROSITE" id="PS51727"/>
    </source>
</evidence>
<dbReference type="Gene3D" id="3.30.60.90">
    <property type="match status" value="1"/>
</dbReference>
<dbReference type="InterPro" id="IPR031162">
    <property type="entry name" value="CBP_P300_HAT"/>
</dbReference>
<keyword evidence="19" id="KW-1185">Reference proteome</keyword>
<dbReference type="GO" id="GO:0003713">
    <property type="term" value="F:transcription coactivator activity"/>
    <property type="evidence" value="ECO:0007669"/>
    <property type="project" value="TreeGrafter"/>
</dbReference>
<dbReference type="PROSITE" id="PS01357">
    <property type="entry name" value="ZF_ZZ_1"/>
    <property type="match status" value="1"/>
</dbReference>
<dbReference type="GO" id="GO:0008270">
    <property type="term" value="F:zinc ion binding"/>
    <property type="evidence" value="ECO:0007669"/>
    <property type="project" value="UniProtKB-KW"/>
</dbReference>
<dbReference type="Pfam" id="PF08214">
    <property type="entry name" value="HAT_KAT11"/>
    <property type="match status" value="1"/>
</dbReference>
<dbReference type="Proteomes" id="UP000078348">
    <property type="component" value="Unassembled WGS sequence"/>
</dbReference>
<dbReference type="SUPFAM" id="SSF57933">
    <property type="entry name" value="TAZ domain"/>
    <property type="match status" value="1"/>
</dbReference>
<sequence>MRTDLSDYIENSIRTLIHTIQHTTAQNRNTSDEDIPTPNGISVRLVLNTTQNLPVYASFLEYFKSSNFPKTIPYHEKCICVFQRIHNLDVLLFIMYVYECPESSLSNERTTYISYLDSVRFLTPPSYRKPIYQEVVASYLSYAHDHGFNTAHIWVCPPKRGDDYIIFSHPQEQKTPLADRLQRWYQDILTTAHSRGSVFEVTNMVDEYMCGKYNHKCDDRDLLRIPHFSGDIWIQESNEKCKELVKQGFVAEGETDEASRRTEEGGHPGRRRVRKRGRLLSEVFEVMKNYRNRLLVVKLQHQCRNCGCFLADEDHFSVETLPYEMKLPSQRRTIEMPHFLCQKCLITADLNPAQTVTFVPHESLIRDDFNSPILSRVFENRQVFLTVCQSYHYQFDQLRRAIFSTMMVLYHCFNPTIPICNHSCNECNDFIVSGKRWHCPICPDFDLCDKCRMKFSHQHELVPFDIAARTHEEKETLERLANVPCAVQLYALVHCFVCDVSMCGVPLCALMKSALHHYVKCGKEKCELCGEVRRIAGMHIQECKDVSCKVPHRFFMK</sequence>
<name>A0A196S6H0_BLAHN</name>
<dbReference type="InterPro" id="IPR043145">
    <property type="entry name" value="Znf_ZZ_sf"/>
</dbReference>
<keyword evidence="10" id="KW-0804">Transcription</keyword>
<dbReference type="PROSITE" id="PS50134">
    <property type="entry name" value="ZF_TAZ"/>
    <property type="match status" value="1"/>
</dbReference>
<dbReference type="PROSITE" id="PS51727">
    <property type="entry name" value="CBP_P300_HAT"/>
    <property type="match status" value="1"/>
</dbReference>
<evidence type="ECO:0000313" key="19">
    <source>
        <dbReference type="Proteomes" id="UP000078348"/>
    </source>
</evidence>
<dbReference type="InterPro" id="IPR000197">
    <property type="entry name" value="Znf_TAZ"/>
</dbReference>
<comment type="catalytic activity">
    <reaction evidence="12">
        <text>L-lysyl-[protein] + acetyl-CoA = N(6)-acetyl-L-lysyl-[protein] + CoA + H(+)</text>
        <dbReference type="Rhea" id="RHEA:45948"/>
        <dbReference type="Rhea" id="RHEA-COMP:9752"/>
        <dbReference type="Rhea" id="RHEA-COMP:10731"/>
        <dbReference type="ChEBI" id="CHEBI:15378"/>
        <dbReference type="ChEBI" id="CHEBI:29969"/>
        <dbReference type="ChEBI" id="CHEBI:57287"/>
        <dbReference type="ChEBI" id="CHEBI:57288"/>
        <dbReference type="ChEBI" id="CHEBI:61930"/>
        <dbReference type="EC" id="2.3.1.48"/>
    </reaction>
</comment>
<evidence type="ECO:0000256" key="6">
    <source>
        <dbReference type="ARBA" id="ARBA00022833"/>
    </source>
</evidence>
<keyword evidence="6" id="KW-0862">Zinc</keyword>
<dbReference type="Pfam" id="PF00569">
    <property type="entry name" value="ZZ"/>
    <property type="match status" value="1"/>
</dbReference>
<evidence type="ECO:0000256" key="2">
    <source>
        <dbReference type="ARBA" id="ARBA00013184"/>
    </source>
</evidence>
<evidence type="ECO:0000313" key="18">
    <source>
        <dbReference type="EMBL" id="OAO11976.1"/>
    </source>
</evidence>
<dbReference type="InterPro" id="IPR035898">
    <property type="entry name" value="TAZ_dom_sf"/>
</dbReference>
<dbReference type="InterPro" id="IPR000433">
    <property type="entry name" value="Znf_ZZ"/>
</dbReference>
<feature type="domain" description="ZZ-type" evidence="16">
    <location>
        <begin position="419"/>
        <end position="469"/>
    </location>
</feature>
<dbReference type="STRING" id="478820.A0A196S6H0"/>
<dbReference type="EMBL" id="LXWW01000571">
    <property type="protein sequence ID" value="OAO11976.1"/>
    <property type="molecule type" value="Genomic_DNA"/>
</dbReference>
<dbReference type="PANTHER" id="PTHR13808">
    <property type="entry name" value="CBP/P300-RELATED"/>
    <property type="match status" value="1"/>
</dbReference>
<keyword evidence="9" id="KW-0010">Activator</keyword>
<dbReference type="GO" id="GO:0005634">
    <property type="term" value="C:nucleus"/>
    <property type="evidence" value="ECO:0007669"/>
    <property type="project" value="UniProtKB-SubCell"/>
</dbReference>
<dbReference type="AlphaFoldDB" id="A0A196S6H0"/>
<protein>
    <recommendedName>
        <fullName evidence="2">histone acetyltransferase</fullName>
        <ecNumber evidence="2">2.3.1.48</ecNumber>
    </recommendedName>
</protein>
<evidence type="ECO:0000256" key="10">
    <source>
        <dbReference type="ARBA" id="ARBA00023163"/>
    </source>
</evidence>
<evidence type="ECO:0000256" key="13">
    <source>
        <dbReference type="PROSITE-ProRule" id="PRU00228"/>
    </source>
</evidence>
<feature type="compositionally biased region" description="Basic and acidic residues" evidence="14">
    <location>
        <begin position="257"/>
        <end position="267"/>
    </location>
</feature>
<dbReference type="SMART" id="SM01250">
    <property type="entry name" value="KAT11"/>
    <property type="match status" value="1"/>
</dbReference>
<evidence type="ECO:0000256" key="12">
    <source>
        <dbReference type="ARBA" id="ARBA00048017"/>
    </source>
</evidence>
<feature type="domain" description="CBP/p300-type HAT" evidence="17">
    <location>
        <begin position="1"/>
        <end position="417"/>
    </location>
</feature>
<dbReference type="OrthoDB" id="899at2759"/>
<comment type="subcellular location">
    <subcellularLocation>
        <location evidence="1">Nucleus</location>
    </subcellularLocation>
</comment>
<proteinExistence type="predicted"/>
<keyword evidence="11" id="KW-0539">Nucleus</keyword>
<dbReference type="PANTHER" id="PTHR13808:SF1">
    <property type="entry name" value="HISTONE ACETYLTRANSFERASE"/>
    <property type="match status" value="1"/>
</dbReference>
<accession>A0A196S6H0</accession>
<organism evidence="18 19">
    <name type="scientific">Blastocystis sp. subtype 1 (strain ATCC 50177 / NandII)</name>
    <dbReference type="NCBI Taxonomy" id="478820"/>
    <lineage>
        <taxon>Eukaryota</taxon>
        <taxon>Sar</taxon>
        <taxon>Stramenopiles</taxon>
        <taxon>Bigyra</taxon>
        <taxon>Opalozoa</taxon>
        <taxon>Opalinata</taxon>
        <taxon>Blastocystidae</taxon>
        <taxon>Blastocystis</taxon>
    </lineage>
</organism>
<keyword evidence="4" id="KW-0479">Metal-binding</keyword>
<feature type="region of interest" description="Disordered" evidence="14">
    <location>
        <begin position="252"/>
        <end position="272"/>
    </location>
</feature>
<dbReference type="PROSITE" id="PS50135">
    <property type="entry name" value="ZF_ZZ_2"/>
    <property type="match status" value="1"/>
</dbReference>
<dbReference type="SUPFAM" id="SSF57850">
    <property type="entry name" value="RING/U-box"/>
    <property type="match status" value="1"/>
</dbReference>
<reference evidence="18 19" key="1">
    <citation type="submission" date="2016-05" db="EMBL/GenBank/DDBJ databases">
        <title>Nuclear genome of Blastocystis sp. subtype 1 NandII.</title>
        <authorList>
            <person name="Gentekaki E."/>
            <person name="Curtis B."/>
            <person name="Stairs C."/>
            <person name="Eme L."/>
            <person name="Herman E."/>
            <person name="Klimes V."/>
            <person name="Arias M.C."/>
            <person name="Elias M."/>
            <person name="Hilliou F."/>
            <person name="Klute M."/>
            <person name="Malik S.-B."/>
            <person name="Pightling A."/>
            <person name="Rachubinski R."/>
            <person name="Salas D."/>
            <person name="Schlacht A."/>
            <person name="Suga H."/>
            <person name="Archibald J."/>
            <person name="Ball S.G."/>
            <person name="Clark G."/>
            <person name="Dacks J."/>
            <person name="Van Der Giezen M."/>
            <person name="Tsaousis A."/>
            <person name="Roger A."/>
        </authorList>
    </citation>
    <scope>NUCLEOTIDE SEQUENCE [LARGE SCALE GENOMIC DNA]</scope>
    <source>
        <strain evidence="19">ATCC 50177 / NandII</strain>
    </source>
</reference>
<dbReference type="InterPro" id="IPR013178">
    <property type="entry name" value="Histone_AcTrfase_Rtt109/CBP"/>
</dbReference>
<dbReference type="Pfam" id="PF02135">
    <property type="entry name" value="zf-TAZ"/>
    <property type="match status" value="1"/>
</dbReference>
<dbReference type="GO" id="GO:0000123">
    <property type="term" value="C:histone acetyltransferase complex"/>
    <property type="evidence" value="ECO:0007669"/>
    <property type="project" value="TreeGrafter"/>
</dbReference>
<dbReference type="GO" id="GO:0005667">
    <property type="term" value="C:transcription regulator complex"/>
    <property type="evidence" value="ECO:0007669"/>
    <property type="project" value="TreeGrafter"/>
</dbReference>
<dbReference type="EC" id="2.3.1.48" evidence="2"/>
<dbReference type="GO" id="GO:0031490">
    <property type="term" value="F:chromatin DNA binding"/>
    <property type="evidence" value="ECO:0007669"/>
    <property type="project" value="TreeGrafter"/>
</dbReference>
<gene>
    <name evidence="18" type="ORF">AV274_6370</name>
</gene>
<dbReference type="GO" id="GO:0004402">
    <property type="term" value="F:histone acetyltransferase activity"/>
    <property type="evidence" value="ECO:0007669"/>
    <property type="project" value="InterPro"/>
</dbReference>
<evidence type="ECO:0000259" key="16">
    <source>
        <dbReference type="PROSITE" id="PS50135"/>
    </source>
</evidence>
<keyword evidence="7" id="KW-0156">Chromatin regulator</keyword>
<feature type="domain" description="TAZ-type" evidence="15">
    <location>
        <begin position="470"/>
        <end position="557"/>
    </location>
</feature>
<comment type="caution">
    <text evidence="18">The sequence shown here is derived from an EMBL/GenBank/DDBJ whole genome shotgun (WGS) entry which is preliminary data.</text>
</comment>
<keyword evidence="5 13" id="KW-0863">Zinc-finger</keyword>